<dbReference type="AlphaFoldDB" id="A0A4Y2CJ91"/>
<protein>
    <submittedName>
        <fullName evidence="1">Uncharacterized protein</fullName>
    </submittedName>
</protein>
<keyword evidence="2" id="KW-1185">Reference proteome</keyword>
<gene>
    <name evidence="1" type="ORF">AVEN_99191_1</name>
</gene>
<proteinExistence type="predicted"/>
<name>A0A4Y2CJ91_ARAVE</name>
<dbReference type="EMBL" id="BGPR01000197">
    <property type="protein sequence ID" value="GBM03994.1"/>
    <property type="molecule type" value="Genomic_DNA"/>
</dbReference>
<evidence type="ECO:0000313" key="2">
    <source>
        <dbReference type="Proteomes" id="UP000499080"/>
    </source>
</evidence>
<evidence type="ECO:0000313" key="1">
    <source>
        <dbReference type="EMBL" id="GBM03994.1"/>
    </source>
</evidence>
<organism evidence="1 2">
    <name type="scientific">Araneus ventricosus</name>
    <name type="common">Orbweaver spider</name>
    <name type="synonym">Epeira ventricosa</name>
    <dbReference type="NCBI Taxonomy" id="182803"/>
    <lineage>
        <taxon>Eukaryota</taxon>
        <taxon>Metazoa</taxon>
        <taxon>Ecdysozoa</taxon>
        <taxon>Arthropoda</taxon>
        <taxon>Chelicerata</taxon>
        <taxon>Arachnida</taxon>
        <taxon>Araneae</taxon>
        <taxon>Araneomorphae</taxon>
        <taxon>Entelegynae</taxon>
        <taxon>Araneoidea</taxon>
        <taxon>Araneidae</taxon>
        <taxon>Araneus</taxon>
    </lineage>
</organism>
<sequence length="129" mass="14986">MRHNCRRDNRYLSLSRSSVILLVASEWIAPWMVDSYGSGTVIADLIIALSSRSLVRWQDLFRSLTYAYSEHESHRRCIVKVEGLLWLKLPHSHIPAIVFQASLNGKKKPVSGFQHWWHRRTIQSDGVFI</sequence>
<reference evidence="1 2" key="1">
    <citation type="journal article" date="2019" name="Sci. Rep.">
        <title>Orb-weaving spider Araneus ventricosus genome elucidates the spidroin gene catalogue.</title>
        <authorList>
            <person name="Kono N."/>
            <person name="Nakamura H."/>
            <person name="Ohtoshi R."/>
            <person name="Moran D.A.P."/>
            <person name="Shinohara A."/>
            <person name="Yoshida Y."/>
            <person name="Fujiwara M."/>
            <person name="Mori M."/>
            <person name="Tomita M."/>
            <person name="Arakawa K."/>
        </authorList>
    </citation>
    <scope>NUCLEOTIDE SEQUENCE [LARGE SCALE GENOMIC DNA]</scope>
</reference>
<comment type="caution">
    <text evidence="1">The sequence shown here is derived from an EMBL/GenBank/DDBJ whole genome shotgun (WGS) entry which is preliminary data.</text>
</comment>
<dbReference type="Proteomes" id="UP000499080">
    <property type="component" value="Unassembled WGS sequence"/>
</dbReference>
<accession>A0A4Y2CJ91</accession>